<reference evidence="1" key="1">
    <citation type="journal article" date="2013" name="Nat. Commun.">
        <title>Whole-genome sequencing of Oryza brachyantha reveals mechanisms underlying Oryza genome evolution.</title>
        <authorList>
            <person name="Chen J."/>
            <person name="Huang Q."/>
            <person name="Gao D."/>
            <person name="Wang J."/>
            <person name="Lang Y."/>
            <person name="Liu T."/>
            <person name="Li B."/>
            <person name="Bai Z."/>
            <person name="Luis Goicoechea J."/>
            <person name="Liang C."/>
            <person name="Chen C."/>
            <person name="Zhang W."/>
            <person name="Sun S."/>
            <person name="Liao Y."/>
            <person name="Zhang X."/>
            <person name="Yang L."/>
            <person name="Song C."/>
            <person name="Wang M."/>
            <person name="Shi J."/>
            <person name="Liu G."/>
            <person name="Liu J."/>
            <person name="Zhou H."/>
            <person name="Zhou W."/>
            <person name="Yu Q."/>
            <person name="An N."/>
            <person name="Chen Y."/>
            <person name="Cai Q."/>
            <person name="Wang B."/>
            <person name="Liu B."/>
            <person name="Min J."/>
            <person name="Huang Y."/>
            <person name="Wu H."/>
            <person name="Li Z."/>
            <person name="Zhang Y."/>
            <person name="Yin Y."/>
            <person name="Song W."/>
            <person name="Jiang J."/>
            <person name="Jackson S.A."/>
            <person name="Wing R.A."/>
            <person name="Wang J."/>
            <person name="Chen M."/>
        </authorList>
    </citation>
    <scope>NUCLEOTIDE SEQUENCE [LARGE SCALE GENOMIC DNA]</scope>
    <source>
        <strain evidence="1">cv. IRGC 101232</strain>
    </source>
</reference>
<proteinExistence type="predicted"/>
<evidence type="ECO:0000313" key="2">
    <source>
        <dbReference type="Proteomes" id="UP000006038"/>
    </source>
</evidence>
<dbReference type="Gramene" id="OB01G51750.1">
    <property type="protein sequence ID" value="OB01G51750.1"/>
    <property type="gene ID" value="OB01G51750"/>
</dbReference>
<dbReference type="Proteomes" id="UP000006038">
    <property type="component" value="Chromosome 1"/>
</dbReference>
<evidence type="ECO:0000313" key="1">
    <source>
        <dbReference type="EnsemblPlants" id="OB01G51750.1"/>
    </source>
</evidence>
<protein>
    <submittedName>
        <fullName evidence="1">Uncharacterized protein</fullName>
    </submittedName>
</protein>
<reference evidence="1" key="2">
    <citation type="submission" date="2013-04" db="UniProtKB">
        <authorList>
            <consortium name="EnsemblPlants"/>
        </authorList>
    </citation>
    <scope>IDENTIFICATION</scope>
</reference>
<dbReference type="AlphaFoldDB" id="J3L7G9"/>
<name>J3L7G9_ORYBR</name>
<keyword evidence="2" id="KW-1185">Reference proteome</keyword>
<accession>J3L7G9</accession>
<organism evidence="1">
    <name type="scientific">Oryza brachyantha</name>
    <name type="common">malo sina</name>
    <dbReference type="NCBI Taxonomy" id="4533"/>
    <lineage>
        <taxon>Eukaryota</taxon>
        <taxon>Viridiplantae</taxon>
        <taxon>Streptophyta</taxon>
        <taxon>Embryophyta</taxon>
        <taxon>Tracheophyta</taxon>
        <taxon>Spermatophyta</taxon>
        <taxon>Magnoliopsida</taxon>
        <taxon>Liliopsida</taxon>
        <taxon>Poales</taxon>
        <taxon>Poaceae</taxon>
        <taxon>BOP clade</taxon>
        <taxon>Oryzoideae</taxon>
        <taxon>Oryzeae</taxon>
        <taxon>Oryzinae</taxon>
        <taxon>Oryza</taxon>
    </lineage>
</organism>
<dbReference type="EnsemblPlants" id="OB01G51750.1">
    <property type="protein sequence ID" value="OB01G51750.1"/>
    <property type="gene ID" value="OB01G51750"/>
</dbReference>
<dbReference type="HOGENOM" id="CLU_3053557_0_0_1"/>
<sequence length="54" mass="6166">MAGWQTALKFTGVISAQQVHGLFGQSEKVVTISKMSESVYNRSNNLIPYSYRWR</sequence>